<sequence length="66" mass="7702">MGQIHEGGFGDLEKWRTKRRIIGVASREKPRTGRPWGNADFMEKAEEVTGRWLKPRRAGRPKKKKK</sequence>
<proteinExistence type="predicted"/>
<comment type="caution">
    <text evidence="1">The sequence shown here is derived from an EMBL/GenBank/DDBJ whole genome shotgun (WGS) entry which is preliminary data.</text>
</comment>
<name>A0A419EZQ6_9BACT</name>
<gene>
    <name evidence="1" type="ORF">C4532_08530</name>
</gene>
<reference evidence="1 2" key="1">
    <citation type="journal article" date="2017" name="ISME J.">
        <title>Energy and carbon metabolisms in a deep terrestrial subsurface fluid microbial community.</title>
        <authorList>
            <person name="Momper L."/>
            <person name="Jungbluth S.P."/>
            <person name="Lee M.D."/>
            <person name="Amend J.P."/>
        </authorList>
    </citation>
    <scope>NUCLEOTIDE SEQUENCE [LARGE SCALE GENOMIC DNA]</scope>
    <source>
        <strain evidence="1">SURF_17</strain>
    </source>
</reference>
<dbReference type="AlphaFoldDB" id="A0A419EZQ6"/>
<dbReference type="EMBL" id="QZKI01000064">
    <property type="protein sequence ID" value="RJP70890.1"/>
    <property type="molecule type" value="Genomic_DNA"/>
</dbReference>
<evidence type="ECO:0000313" key="1">
    <source>
        <dbReference type="EMBL" id="RJP70890.1"/>
    </source>
</evidence>
<evidence type="ECO:0000313" key="2">
    <source>
        <dbReference type="Proteomes" id="UP000285961"/>
    </source>
</evidence>
<protein>
    <submittedName>
        <fullName evidence="1">Uncharacterized protein</fullName>
    </submittedName>
</protein>
<dbReference type="Proteomes" id="UP000285961">
    <property type="component" value="Unassembled WGS sequence"/>
</dbReference>
<accession>A0A419EZQ6</accession>
<organism evidence="1 2">
    <name type="scientific">Candidatus Abyssobacteria bacterium SURF_17</name>
    <dbReference type="NCBI Taxonomy" id="2093361"/>
    <lineage>
        <taxon>Bacteria</taxon>
        <taxon>Pseudomonadati</taxon>
        <taxon>Candidatus Hydrogenedentota</taxon>
        <taxon>Candidatus Abyssobacteria</taxon>
    </lineage>
</organism>